<dbReference type="AlphaFoldDB" id="A0A5J4UYV2"/>
<dbReference type="EMBL" id="SNRW01011049">
    <property type="protein sequence ID" value="KAA6375699.1"/>
    <property type="molecule type" value="Genomic_DNA"/>
</dbReference>
<name>A0A5J4UYV2_9EUKA</name>
<evidence type="ECO:0000313" key="2">
    <source>
        <dbReference type="Proteomes" id="UP000324800"/>
    </source>
</evidence>
<evidence type="ECO:0000313" key="1">
    <source>
        <dbReference type="EMBL" id="KAA6375699.1"/>
    </source>
</evidence>
<accession>A0A5J4UYV2</accession>
<organism evidence="1 2">
    <name type="scientific">Streblomastix strix</name>
    <dbReference type="NCBI Taxonomy" id="222440"/>
    <lineage>
        <taxon>Eukaryota</taxon>
        <taxon>Metamonada</taxon>
        <taxon>Preaxostyla</taxon>
        <taxon>Oxymonadida</taxon>
        <taxon>Streblomastigidae</taxon>
        <taxon>Streblomastix</taxon>
    </lineage>
</organism>
<reference evidence="1 2" key="1">
    <citation type="submission" date="2019-03" db="EMBL/GenBank/DDBJ databases">
        <title>Single cell metagenomics reveals metabolic interactions within the superorganism composed of flagellate Streblomastix strix and complex community of Bacteroidetes bacteria on its surface.</title>
        <authorList>
            <person name="Treitli S.C."/>
            <person name="Kolisko M."/>
            <person name="Husnik F."/>
            <person name="Keeling P."/>
            <person name="Hampl V."/>
        </authorList>
    </citation>
    <scope>NUCLEOTIDE SEQUENCE [LARGE SCALE GENOMIC DNA]</scope>
    <source>
        <strain evidence="1">ST1C</strain>
    </source>
</reference>
<protein>
    <recommendedName>
        <fullName evidence="3">DDE-1 domain-containing protein</fullName>
    </recommendedName>
</protein>
<proteinExistence type="predicted"/>
<dbReference type="Proteomes" id="UP000324800">
    <property type="component" value="Unassembled WGS sequence"/>
</dbReference>
<sequence length="94" mass="10626">MPAITLCGGAFPPLVATKILTLNYEVHTTGLFEFEDVLTVHSFKRYVNGSIMFKRVTDSAIQYIENLCSDKLRAHKEAILLMENLSAHRTDLQK</sequence>
<gene>
    <name evidence="1" type="ORF">EZS28_028775</name>
</gene>
<evidence type="ECO:0008006" key="3">
    <source>
        <dbReference type="Google" id="ProtNLM"/>
    </source>
</evidence>
<comment type="caution">
    <text evidence="1">The sequence shown here is derived from an EMBL/GenBank/DDBJ whole genome shotgun (WGS) entry which is preliminary data.</text>
</comment>